<reference evidence="1 2" key="1">
    <citation type="submission" date="2023-11" db="EMBL/GenBank/DDBJ databases">
        <authorList>
            <person name="Hedman E."/>
            <person name="Englund M."/>
            <person name="Stromberg M."/>
            <person name="Nyberg Akerstrom W."/>
            <person name="Nylinder S."/>
            <person name="Jareborg N."/>
            <person name="Kallberg Y."/>
            <person name="Kronander E."/>
        </authorList>
    </citation>
    <scope>NUCLEOTIDE SEQUENCE [LARGE SCALE GENOMIC DNA]</scope>
</reference>
<organism evidence="1 2">
    <name type="scientific">Parnassius mnemosyne</name>
    <name type="common">clouded apollo</name>
    <dbReference type="NCBI Taxonomy" id="213953"/>
    <lineage>
        <taxon>Eukaryota</taxon>
        <taxon>Metazoa</taxon>
        <taxon>Ecdysozoa</taxon>
        <taxon>Arthropoda</taxon>
        <taxon>Hexapoda</taxon>
        <taxon>Insecta</taxon>
        <taxon>Pterygota</taxon>
        <taxon>Neoptera</taxon>
        <taxon>Endopterygota</taxon>
        <taxon>Lepidoptera</taxon>
        <taxon>Glossata</taxon>
        <taxon>Ditrysia</taxon>
        <taxon>Papilionoidea</taxon>
        <taxon>Papilionidae</taxon>
        <taxon>Parnassiinae</taxon>
        <taxon>Parnassini</taxon>
        <taxon>Parnassius</taxon>
        <taxon>Driopa</taxon>
    </lineage>
</organism>
<dbReference type="PANTHER" id="PTHR33064:SF37">
    <property type="entry name" value="RIBONUCLEASE H"/>
    <property type="match status" value="1"/>
</dbReference>
<comment type="caution">
    <text evidence="1">The sequence shown here is derived from an EMBL/GenBank/DDBJ whole genome shotgun (WGS) entry which is preliminary data.</text>
</comment>
<evidence type="ECO:0000313" key="1">
    <source>
        <dbReference type="EMBL" id="CAK1603135.1"/>
    </source>
</evidence>
<gene>
    <name evidence="1" type="ORF">PARMNEM_LOCUS21548</name>
</gene>
<protein>
    <submittedName>
        <fullName evidence="1">Uncharacterized protein</fullName>
    </submittedName>
</protein>
<dbReference type="EMBL" id="CAVLGL010000148">
    <property type="protein sequence ID" value="CAK1603135.1"/>
    <property type="molecule type" value="Genomic_DNA"/>
</dbReference>
<keyword evidence="2" id="KW-1185">Reference proteome</keyword>
<dbReference type="PANTHER" id="PTHR33064">
    <property type="entry name" value="POL PROTEIN"/>
    <property type="match status" value="1"/>
</dbReference>
<evidence type="ECO:0000313" key="2">
    <source>
        <dbReference type="Proteomes" id="UP001314205"/>
    </source>
</evidence>
<sequence length="144" mass="16621">MLEQGIIRPSESAWSTPIWIVPKKVNASGKTKWRLVVDFRKLNEKTVNDKYPIPNISDVLDSISLQEHMVNLEKVFQKLRESNFKILTYKYAYLGHIISKDGIKPNPSKISAIEKYPLPKTAKEIKQFLEEIHTNTPRSNENSV</sequence>
<dbReference type="GO" id="GO:0071897">
    <property type="term" value="P:DNA biosynthetic process"/>
    <property type="evidence" value="ECO:0007669"/>
    <property type="project" value="UniProtKB-ARBA"/>
</dbReference>
<dbReference type="InterPro" id="IPR043502">
    <property type="entry name" value="DNA/RNA_pol_sf"/>
</dbReference>
<dbReference type="AlphaFoldDB" id="A0AAV1M7F6"/>
<accession>A0AAV1M7F6</accession>
<dbReference type="Gene3D" id="3.30.70.270">
    <property type="match status" value="2"/>
</dbReference>
<dbReference type="InterPro" id="IPR051320">
    <property type="entry name" value="Viral_Replic_Matur_Polypro"/>
</dbReference>
<dbReference type="SUPFAM" id="SSF56672">
    <property type="entry name" value="DNA/RNA polymerases"/>
    <property type="match status" value="1"/>
</dbReference>
<dbReference type="Gene3D" id="3.10.10.10">
    <property type="entry name" value="HIV Type 1 Reverse Transcriptase, subunit A, domain 1"/>
    <property type="match status" value="1"/>
</dbReference>
<dbReference type="InterPro" id="IPR043128">
    <property type="entry name" value="Rev_trsase/Diguanyl_cyclase"/>
</dbReference>
<dbReference type="Proteomes" id="UP001314205">
    <property type="component" value="Unassembled WGS sequence"/>
</dbReference>
<name>A0AAV1M7F6_9NEOP</name>
<proteinExistence type="predicted"/>